<feature type="compositionally biased region" description="Basic and acidic residues" evidence="2">
    <location>
        <begin position="260"/>
        <end position="279"/>
    </location>
</feature>
<evidence type="ECO:0000256" key="2">
    <source>
        <dbReference type="SAM" id="MobiDB-lite"/>
    </source>
</evidence>
<proteinExistence type="inferred from homology"/>
<dbReference type="Gene3D" id="3.40.50.200">
    <property type="entry name" value="Peptidase S8/S53 domain"/>
    <property type="match status" value="1"/>
</dbReference>
<name>A0AAE0NWV3_SORBR</name>
<dbReference type="PANTHER" id="PTHR43399:SF4">
    <property type="entry name" value="CELL WALL-ASSOCIATED PROTEASE"/>
    <property type="match status" value="1"/>
</dbReference>
<evidence type="ECO:0000313" key="4">
    <source>
        <dbReference type="EMBL" id="KAK3389075.1"/>
    </source>
</evidence>
<feature type="region of interest" description="Disordered" evidence="2">
    <location>
        <begin position="1"/>
        <end position="35"/>
    </location>
</feature>
<dbReference type="GO" id="GO:0006508">
    <property type="term" value="P:proteolysis"/>
    <property type="evidence" value="ECO:0007669"/>
    <property type="project" value="InterPro"/>
</dbReference>
<dbReference type="Pfam" id="PF00082">
    <property type="entry name" value="Peptidase_S8"/>
    <property type="match status" value="1"/>
</dbReference>
<dbReference type="InterPro" id="IPR036852">
    <property type="entry name" value="Peptidase_S8/S53_dom_sf"/>
</dbReference>
<dbReference type="PANTHER" id="PTHR43399">
    <property type="entry name" value="SUBTILISIN-RELATED"/>
    <property type="match status" value="1"/>
</dbReference>
<sequence length="894" mass="100470">MRRDLDPAAPNPMADPNGTDGDDDSDFSEDENENQLKDTLKHALSDIIADKVSFMPEDSQSLASFTGKYGEVLFTSPEAGPNALHLLVTEPDLPMPRLELLGDFVTYLVKHGNKLLETQDGDGFTPLMRAISAKKKKDRKEERMAGWMIHAHPNIGPILAITDPQKRNCIHAAVLKRRRQHLSRMIKEADPQTVAAKDSSGNTPLHYAVQYDYFRGEKWLGIIKDLATKSETVTRIDGGDLNNDRLSPYLYHIQTWKQKTSLDDKDRRKEKAEYRRMHAESMLPNPSPYSTGPAALGGHLPLSPDEQRENRPTVMTPSPAEHASRGPKKSTKDQETSRVEEDISERVEQFLKLHYLRNRSENDCRSILYHRELTPDFEDRLLNFDLVGRTNMAEADFGKLIDTFKFQEFLQYVAIPKMQISGSHTPTDGRTRQVEQSGRTDLSLVFDELRSSKGVKRVLKVVVDDTLQGFPPHSDETIESSLKNLAVEIWDWKRYDLCSEVIYNAAPKVREVYLYSTGNNAVLRSWSDQGGLRKLEHLKKVHVQIKQRRMREAMPDVLLTVEEPKTQQKKPTNHRSTRIKVGPAPAMGKNDWIECMTNFRQFLYNAEKNHGNKKKVWESMEDPIKVALIDDGVDVAQLSKGTATLIGGRTFCSKDETNHFHPWYASDDPLEDGHLRQPTAESAAQAIYAAIDKGVHIISMSWTINVKDGDPNGNVLDRAVNAAAEKGILMFCSASDKGANVQHTYPAKATKNIFKIGAAKDSGAVDEWVGDLSLIDFTFPGNKVDGEGNRASGSSVATAYAAGLAALILYCVQVRLYLAPDEGKEKAREQFGALQKHNTMLETFKHTIGTTPWSEYKFVQVWRIFGDARDKQDKNPGRMLEVVAEIGDKLCTNV</sequence>
<dbReference type="AlphaFoldDB" id="A0AAE0NWV3"/>
<comment type="caution">
    <text evidence="4">The sequence shown here is derived from an EMBL/GenBank/DDBJ whole genome shotgun (WGS) entry which is preliminary data.</text>
</comment>
<accession>A0AAE0NWV3</accession>
<feature type="compositionally biased region" description="Basic and acidic residues" evidence="2">
    <location>
        <begin position="330"/>
        <end position="342"/>
    </location>
</feature>
<feature type="domain" description="Peptidase S8/S53" evidence="3">
    <location>
        <begin position="679"/>
        <end position="809"/>
    </location>
</feature>
<dbReference type="SUPFAM" id="SSF48403">
    <property type="entry name" value="Ankyrin repeat"/>
    <property type="match status" value="1"/>
</dbReference>
<dbReference type="EMBL" id="JAUTDP010000014">
    <property type="protein sequence ID" value="KAK3389075.1"/>
    <property type="molecule type" value="Genomic_DNA"/>
</dbReference>
<reference evidence="4" key="1">
    <citation type="journal article" date="2023" name="Mol. Phylogenet. Evol.">
        <title>Genome-scale phylogeny and comparative genomics of the fungal order Sordariales.</title>
        <authorList>
            <person name="Hensen N."/>
            <person name="Bonometti L."/>
            <person name="Westerberg I."/>
            <person name="Brannstrom I.O."/>
            <person name="Guillou S."/>
            <person name="Cros-Aarteil S."/>
            <person name="Calhoun S."/>
            <person name="Haridas S."/>
            <person name="Kuo A."/>
            <person name="Mondo S."/>
            <person name="Pangilinan J."/>
            <person name="Riley R."/>
            <person name="LaButti K."/>
            <person name="Andreopoulos B."/>
            <person name="Lipzen A."/>
            <person name="Chen C."/>
            <person name="Yan M."/>
            <person name="Daum C."/>
            <person name="Ng V."/>
            <person name="Clum A."/>
            <person name="Steindorff A."/>
            <person name="Ohm R.A."/>
            <person name="Martin F."/>
            <person name="Silar P."/>
            <person name="Natvig D.O."/>
            <person name="Lalanne C."/>
            <person name="Gautier V."/>
            <person name="Ament-Velasquez S.L."/>
            <person name="Kruys A."/>
            <person name="Hutchinson M.I."/>
            <person name="Powell A.J."/>
            <person name="Barry K."/>
            <person name="Miller A.N."/>
            <person name="Grigoriev I.V."/>
            <person name="Debuchy R."/>
            <person name="Gladieux P."/>
            <person name="Hiltunen Thoren M."/>
            <person name="Johannesson H."/>
        </authorList>
    </citation>
    <scope>NUCLEOTIDE SEQUENCE</scope>
    <source>
        <strain evidence="4">FGSC 1904</strain>
    </source>
</reference>
<feature type="compositionally biased region" description="Acidic residues" evidence="2">
    <location>
        <begin position="20"/>
        <end position="33"/>
    </location>
</feature>
<protein>
    <recommendedName>
        <fullName evidence="3">Peptidase S8/S53 domain-containing protein</fullName>
    </recommendedName>
</protein>
<dbReference type="GO" id="GO:0004252">
    <property type="term" value="F:serine-type endopeptidase activity"/>
    <property type="evidence" value="ECO:0007669"/>
    <property type="project" value="InterPro"/>
</dbReference>
<evidence type="ECO:0000259" key="3">
    <source>
        <dbReference type="Pfam" id="PF00082"/>
    </source>
</evidence>
<feature type="region of interest" description="Disordered" evidence="2">
    <location>
        <begin position="260"/>
        <end position="342"/>
    </location>
</feature>
<dbReference type="InterPro" id="IPR051048">
    <property type="entry name" value="Peptidase_S8/S53_subtilisin"/>
</dbReference>
<comment type="similarity">
    <text evidence="1">Belongs to the peptidase S8 family.</text>
</comment>
<dbReference type="SUPFAM" id="SSF52743">
    <property type="entry name" value="Subtilisin-like"/>
    <property type="match status" value="1"/>
</dbReference>
<organism evidence="4 5">
    <name type="scientific">Sordaria brevicollis</name>
    <dbReference type="NCBI Taxonomy" id="83679"/>
    <lineage>
        <taxon>Eukaryota</taxon>
        <taxon>Fungi</taxon>
        <taxon>Dikarya</taxon>
        <taxon>Ascomycota</taxon>
        <taxon>Pezizomycotina</taxon>
        <taxon>Sordariomycetes</taxon>
        <taxon>Sordariomycetidae</taxon>
        <taxon>Sordariales</taxon>
        <taxon>Sordariaceae</taxon>
        <taxon>Sordaria</taxon>
    </lineage>
</organism>
<evidence type="ECO:0000256" key="1">
    <source>
        <dbReference type="ARBA" id="ARBA00011073"/>
    </source>
</evidence>
<dbReference type="Gene3D" id="1.25.40.20">
    <property type="entry name" value="Ankyrin repeat-containing domain"/>
    <property type="match status" value="1"/>
</dbReference>
<gene>
    <name evidence="4" type="ORF">B0T20DRAFT_464739</name>
</gene>
<dbReference type="InterPro" id="IPR036770">
    <property type="entry name" value="Ankyrin_rpt-contain_sf"/>
</dbReference>
<keyword evidence="5" id="KW-1185">Reference proteome</keyword>
<feature type="compositionally biased region" description="Low complexity" evidence="2">
    <location>
        <begin position="7"/>
        <end position="19"/>
    </location>
</feature>
<dbReference type="Proteomes" id="UP001281003">
    <property type="component" value="Unassembled WGS sequence"/>
</dbReference>
<dbReference type="InterPro" id="IPR000209">
    <property type="entry name" value="Peptidase_S8/S53_dom"/>
</dbReference>
<reference evidence="4" key="2">
    <citation type="submission" date="2023-07" db="EMBL/GenBank/DDBJ databases">
        <authorList>
            <consortium name="Lawrence Berkeley National Laboratory"/>
            <person name="Haridas S."/>
            <person name="Hensen N."/>
            <person name="Bonometti L."/>
            <person name="Westerberg I."/>
            <person name="Brannstrom I.O."/>
            <person name="Guillou S."/>
            <person name="Cros-Aarteil S."/>
            <person name="Calhoun S."/>
            <person name="Kuo A."/>
            <person name="Mondo S."/>
            <person name="Pangilinan J."/>
            <person name="Riley R."/>
            <person name="LaButti K."/>
            <person name="Andreopoulos B."/>
            <person name="Lipzen A."/>
            <person name="Chen C."/>
            <person name="Yanf M."/>
            <person name="Daum C."/>
            <person name="Ng V."/>
            <person name="Clum A."/>
            <person name="Steindorff A."/>
            <person name="Ohm R."/>
            <person name="Martin F."/>
            <person name="Silar P."/>
            <person name="Natvig D."/>
            <person name="Lalanne C."/>
            <person name="Gautier V."/>
            <person name="Ament-velasquez S.L."/>
            <person name="Kruys A."/>
            <person name="Hutchinson M.I."/>
            <person name="Powell A.J."/>
            <person name="Barry K."/>
            <person name="Miller A.N."/>
            <person name="Grigoriev I.V."/>
            <person name="Debuchy R."/>
            <person name="Gladieux P."/>
            <person name="Thoren M.H."/>
            <person name="Johannesson H."/>
        </authorList>
    </citation>
    <scope>NUCLEOTIDE SEQUENCE</scope>
    <source>
        <strain evidence="4">FGSC 1904</strain>
    </source>
</reference>
<evidence type="ECO:0000313" key="5">
    <source>
        <dbReference type="Proteomes" id="UP001281003"/>
    </source>
</evidence>